<dbReference type="PANTHER" id="PTHR34351">
    <property type="entry name" value="SLR1927 PROTEIN-RELATED"/>
    <property type="match status" value="1"/>
</dbReference>
<name>A0A644TL58_9ZZZZ</name>
<evidence type="ECO:0000256" key="2">
    <source>
        <dbReference type="SAM" id="Phobius"/>
    </source>
</evidence>
<dbReference type="PANTHER" id="PTHR34351:SF1">
    <property type="entry name" value="SLR1927 PROTEIN"/>
    <property type="match status" value="1"/>
</dbReference>
<proteinExistence type="predicted"/>
<dbReference type="EMBL" id="VSSQ01000038">
    <property type="protein sequence ID" value="MPL67673.1"/>
    <property type="molecule type" value="Genomic_DNA"/>
</dbReference>
<dbReference type="AlphaFoldDB" id="A0A644TL58"/>
<accession>A0A644TL58</accession>
<gene>
    <name evidence="3" type="ORF">SDC9_13371</name>
</gene>
<organism evidence="3">
    <name type="scientific">bioreactor metagenome</name>
    <dbReference type="NCBI Taxonomy" id="1076179"/>
    <lineage>
        <taxon>unclassified sequences</taxon>
        <taxon>metagenomes</taxon>
        <taxon>ecological metagenomes</taxon>
    </lineage>
</organism>
<feature type="transmembrane region" description="Helical" evidence="2">
    <location>
        <begin position="12"/>
        <end position="31"/>
    </location>
</feature>
<protein>
    <submittedName>
        <fullName evidence="3">Uncharacterized protein</fullName>
    </submittedName>
</protein>
<keyword evidence="2" id="KW-1133">Transmembrane helix</keyword>
<keyword evidence="2" id="KW-0812">Transmembrane</keyword>
<comment type="caution">
    <text evidence="3">The sequence shown here is derived from an EMBL/GenBank/DDBJ whole genome shotgun (WGS) entry which is preliminary data.</text>
</comment>
<keyword evidence="2" id="KW-0472">Membrane</keyword>
<reference evidence="3" key="1">
    <citation type="submission" date="2019-08" db="EMBL/GenBank/DDBJ databases">
        <authorList>
            <person name="Kucharzyk K."/>
            <person name="Murdoch R.W."/>
            <person name="Higgins S."/>
            <person name="Loffler F."/>
        </authorList>
    </citation>
    <scope>NUCLEOTIDE SEQUENCE</scope>
</reference>
<feature type="region of interest" description="Disordered" evidence="1">
    <location>
        <begin position="394"/>
        <end position="435"/>
    </location>
</feature>
<evidence type="ECO:0000313" key="3">
    <source>
        <dbReference type="EMBL" id="MPL67673.1"/>
    </source>
</evidence>
<evidence type="ECO:0000256" key="1">
    <source>
        <dbReference type="SAM" id="MobiDB-lite"/>
    </source>
</evidence>
<sequence>MKYRKSDYSVSSYFVIPLTLIFLGLVAFIAAAKASEALARFSAITLILMLALRLNGRLGLAGLKVAFGLEARRLFRGEEFKLRAEIHNAKVLPVWLRIGLDRPEALVPVLEEGVQGESTLLPFEKVRGTWRFKADRRGVYSLGPAKLSAGDILNLYRREKRIALDQEIIVYPRLLPIHSPDLPFREYFGARTTEGIVEDPAWYEGTREYTGNRSARAIHWKASARLGELQEKIFQASTQRKIMILVEGEGFAKAEDGEGFERALEIAASLASVFAESGAYFSVATDRLSKGFSPILPLGRGPEHLGSSLELLARCELSFGQSLPRLVSLMNLQGAEFVVIAREPGDSVKKFLSPSPFRQDRLFFVFSRQKPDETSQGYRSCSFRELSGSACVEDGVEEDGETGSGGARAKAAPDGSARKVAGQAPGANSPERTGT</sequence>
<feature type="transmembrane region" description="Helical" evidence="2">
    <location>
        <begin position="37"/>
        <end position="54"/>
    </location>
</feature>